<feature type="transmembrane region" description="Helical" evidence="9">
    <location>
        <begin position="183"/>
        <end position="209"/>
    </location>
</feature>
<dbReference type="Gene3D" id="1.20.1070.10">
    <property type="entry name" value="Rhodopsin 7-helix transmembrane proteins"/>
    <property type="match status" value="1"/>
</dbReference>
<dbReference type="GO" id="GO:0005886">
    <property type="term" value="C:plasma membrane"/>
    <property type="evidence" value="ECO:0007669"/>
    <property type="project" value="UniProtKB-SubCell"/>
</dbReference>
<keyword evidence="13" id="KW-1185">Reference proteome</keyword>
<organism evidence="12 13">
    <name type="scientific">Mesocestoides corti</name>
    <name type="common">Flatworm</name>
    <dbReference type="NCBI Taxonomy" id="53468"/>
    <lineage>
        <taxon>Eukaryota</taxon>
        <taxon>Metazoa</taxon>
        <taxon>Spiralia</taxon>
        <taxon>Lophotrochozoa</taxon>
        <taxon>Platyhelminthes</taxon>
        <taxon>Cestoda</taxon>
        <taxon>Eucestoda</taxon>
        <taxon>Cyclophyllidea</taxon>
        <taxon>Mesocestoididae</taxon>
        <taxon>Mesocestoides</taxon>
    </lineage>
</organism>
<keyword evidence="8" id="KW-0807">Transducer</keyword>
<reference evidence="12 13" key="1">
    <citation type="submission" date="2018-10" db="EMBL/GenBank/DDBJ databases">
        <authorList>
            <consortium name="Pathogen Informatics"/>
        </authorList>
    </citation>
    <scope>NUCLEOTIDE SEQUENCE [LARGE SCALE GENOMIC DNA]</scope>
</reference>
<evidence type="ECO:0000256" key="10">
    <source>
        <dbReference type="SAM" id="SignalP"/>
    </source>
</evidence>
<evidence type="ECO:0000256" key="8">
    <source>
        <dbReference type="ARBA" id="ARBA00023224"/>
    </source>
</evidence>
<dbReference type="Pfam" id="PF00001">
    <property type="entry name" value="7tm_1"/>
    <property type="match status" value="1"/>
</dbReference>
<dbReference type="GO" id="GO:0008528">
    <property type="term" value="F:G protein-coupled peptide receptor activity"/>
    <property type="evidence" value="ECO:0007669"/>
    <property type="project" value="TreeGrafter"/>
</dbReference>
<dbReference type="InterPro" id="IPR000276">
    <property type="entry name" value="GPCR_Rhodpsn"/>
</dbReference>
<dbReference type="SUPFAM" id="SSF81321">
    <property type="entry name" value="Family A G protein-coupled receptor-like"/>
    <property type="match status" value="1"/>
</dbReference>
<dbReference type="InterPro" id="IPR017452">
    <property type="entry name" value="GPCR_Rhodpsn_7TM"/>
</dbReference>
<dbReference type="PANTHER" id="PTHR24230:SF76">
    <property type="entry name" value="G-PROTEIN COUPLED RECEPTORS FAMILY 1 PROFILE DOMAIN-CONTAINING PROTEIN"/>
    <property type="match status" value="1"/>
</dbReference>
<feature type="signal peptide" evidence="10">
    <location>
        <begin position="1"/>
        <end position="20"/>
    </location>
</feature>
<evidence type="ECO:0000256" key="4">
    <source>
        <dbReference type="ARBA" id="ARBA00022989"/>
    </source>
</evidence>
<name>A0A0R3UNB0_MESCO</name>
<feature type="transmembrane region" description="Helical" evidence="9">
    <location>
        <begin position="99"/>
        <end position="123"/>
    </location>
</feature>
<keyword evidence="5" id="KW-0297">G-protein coupled receptor</keyword>
<keyword evidence="3 9" id="KW-0812">Transmembrane</keyword>
<feature type="transmembrane region" description="Helical" evidence="9">
    <location>
        <begin position="263"/>
        <end position="292"/>
    </location>
</feature>
<keyword evidence="7" id="KW-0675">Receptor</keyword>
<evidence type="ECO:0000256" key="9">
    <source>
        <dbReference type="SAM" id="Phobius"/>
    </source>
</evidence>
<proteinExistence type="predicted"/>
<evidence type="ECO:0000256" key="2">
    <source>
        <dbReference type="ARBA" id="ARBA00022475"/>
    </source>
</evidence>
<evidence type="ECO:0000256" key="6">
    <source>
        <dbReference type="ARBA" id="ARBA00023136"/>
    </source>
</evidence>
<evidence type="ECO:0000313" key="13">
    <source>
        <dbReference type="Proteomes" id="UP000267029"/>
    </source>
</evidence>
<gene>
    <name evidence="12" type="ORF">MCOS_LOCUS9278</name>
</gene>
<dbReference type="Proteomes" id="UP000267029">
    <property type="component" value="Unassembled WGS sequence"/>
</dbReference>
<keyword evidence="6 9" id="KW-0472">Membrane</keyword>
<feature type="domain" description="G-protein coupled receptors family 1 profile" evidence="11">
    <location>
        <begin position="111"/>
        <end position="380"/>
    </location>
</feature>
<evidence type="ECO:0000256" key="1">
    <source>
        <dbReference type="ARBA" id="ARBA00004651"/>
    </source>
</evidence>
<dbReference type="PROSITE" id="PS50262">
    <property type="entry name" value="G_PROTEIN_RECEP_F1_2"/>
    <property type="match status" value="1"/>
</dbReference>
<dbReference type="AlphaFoldDB" id="A0A0R3UNB0"/>
<keyword evidence="4 9" id="KW-1133">Transmembrane helix</keyword>
<dbReference type="EMBL" id="UXSR01005680">
    <property type="protein sequence ID" value="VDD83275.1"/>
    <property type="molecule type" value="Genomic_DNA"/>
</dbReference>
<feature type="transmembrane region" description="Helical" evidence="9">
    <location>
        <begin position="221"/>
        <end position="243"/>
    </location>
</feature>
<evidence type="ECO:0000256" key="5">
    <source>
        <dbReference type="ARBA" id="ARBA00023040"/>
    </source>
</evidence>
<accession>A0A0R3UNB0</accession>
<sequence>MLIFLLTSIIIGSRLQPIGGRADSRIFLITSICRAFSRSQMSSFGTQRSVLPEDVTWPYVDSPWDLHRDCQYVAAGHSNSSSHLGACILSHMLGFVTAYIFPFVGVVGVVSNIFIAYVFLCVFRKPSRQMIYLGCVAAADVITIILFGWIWMFPAKGLPYATGARTYFFIFNINNYSCKIVRYLYSFTSCLSSSLFLLTALDRCLCIYFPLKFAQLSRRRAWEAVGVTAVISAIIMLPFGLVVEHGLSNGKIICWVHVEANTLQIYHVLLANSSLLQTILVIGINVALVIRLRQCAVLRESMSKCTTANREIAASMLLVILSAIVVICTLPQSVAYILSTILSEVMEGETGRMAVRMSYNISDLGWQLLFFQQASNWALYMKRMKNFRRASIRLLHCHCRHGRGLVDDGFESVHRHSTKDRILTSEFPRAETSRAYCLRFANNRKGGVSDFWKVGYSGDVIPANGSTFNPNASEVCRYTYRGSMRHTTTMSSISRGVIYGNLETSTKPTHGFRGFMTRF</sequence>
<dbReference type="PANTHER" id="PTHR24230">
    <property type="entry name" value="G-PROTEIN COUPLED RECEPTOR"/>
    <property type="match status" value="1"/>
</dbReference>
<keyword evidence="10" id="KW-0732">Signal</keyword>
<evidence type="ECO:0000313" key="12">
    <source>
        <dbReference type="EMBL" id="VDD83275.1"/>
    </source>
</evidence>
<feature type="transmembrane region" description="Helical" evidence="9">
    <location>
        <begin position="130"/>
        <end position="152"/>
    </location>
</feature>
<feature type="chain" id="PRO_5030017578" description="G-protein coupled receptors family 1 profile domain-containing protein" evidence="10">
    <location>
        <begin position="21"/>
        <end position="519"/>
    </location>
</feature>
<dbReference type="OrthoDB" id="6240264at2759"/>
<dbReference type="GO" id="GO:0007218">
    <property type="term" value="P:neuropeptide signaling pathway"/>
    <property type="evidence" value="ECO:0007669"/>
    <property type="project" value="TreeGrafter"/>
</dbReference>
<evidence type="ECO:0000256" key="3">
    <source>
        <dbReference type="ARBA" id="ARBA00022692"/>
    </source>
</evidence>
<keyword evidence="2" id="KW-1003">Cell membrane</keyword>
<evidence type="ECO:0000259" key="11">
    <source>
        <dbReference type="PROSITE" id="PS50262"/>
    </source>
</evidence>
<dbReference type="STRING" id="53468.A0A0R3UNB0"/>
<protein>
    <recommendedName>
        <fullName evidence="11">G-protein coupled receptors family 1 profile domain-containing protein</fullName>
    </recommendedName>
</protein>
<evidence type="ECO:0000256" key="7">
    <source>
        <dbReference type="ARBA" id="ARBA00023170"/>
    </source>
</evidence>
<comment type="subcellular location">
    <subcellularLocation>
        <location evidence="1">Cell membrane</location>
        <topology evidence="1">Multi-pass membrane protein</topology>
    </subcellularLocation>
</comment>
<feature type="transmembrane region" description="Helical" evidence="9">
    <location>
        <begin position="312"/>
        <end position="338"/>
    </location>
</feature>